<dbReference type="Pfam" id="PF09790">
    <property type="entry name" value="Hyccin"/>
    <property type="match status" value="1"/>
</dbReference>
<evidence type="ECO:0000256" key="6">
    <source>
        <dbReference type="ARBA" id="ARBA00034482"/>
    </source>
</evidence>
<evidence type="ECO:0000313" key="7">
    <source>
        <dbReference type="Ensembl" id="ENSEBUP00000025542.1"/>
    </source>
</evidence>
<dbReference type="PANTHER" id="PTHR31220">
    <property type="entry name" value="HYCCIN RELATED"/>
    <property type="match status" value="1"/>
</dbReference>
<evidence type="ECO:0000256" key="4">
    <source>
        <dbReference type="ARBA" id="ARBA00022490"/>
    </source>
</evidence>
<dbReference type="GO" id="GO:0005829">
    <property type="term" value="C:cytosol"/>
    <property type="evidence" value="ECO:0007669"/>
    <property type="project" value="UniProtKB-SubCell"/>
</dbReference>
<dbReference type="GO" id="GO:0046854">
    <property type="term" value="P:phosphatidylinositol phosphate biosynthetic process"/>
    <property type="evidence" value="ECO:0007669"/>
    <property type="project" value="TreeGrafter"/>
</dbReference>
<keyword evidence="4" id="KW-0963">Cytoplasm</keyword>
<evidence type="ECO:0000256" key="2">
    <source>
        <dbReference type="ARBA" id="ARBA00004514"/>
    </source>
</evidence>
<dbReference type="GO" id="GO:0072659">
    <property type="term" value="P:protein localization to plasma membrane"/>
    <property type="evidence" value="ECO:0007669"/>
    <property type="project" value="TreeGrafter"/>
</dbReference>
<dbReference type="PANTHER" id="PTHR31220:SF1">
    <property type="entry name" value="GH21176P"/>
    <property type="match status" value="1"/>
</dbReference>
<comment type="similarity">
    <text evidence="6">Belongs to the Hyccin family.</text>
</comment>
<keyword evidence="5" id="KW-0472">Membrane</keyword>
<dbReference type="Ensembl" id="ENSEBUT00000026118.1">
    <property type="protein sequence ID" value="ENSEBUP00000025542.1"/>
    <property type="gene ID" value="ENSEBUG00000015738.1"/>
</dbReference>
<comment type="subcellular location">
    <subcellularLocation>
        <location evidence="1">Cell membrane</location>
    </subcellularLocation>
    <subcellularLocation>
        <location evidence="2">Cytoplasm</location>
        <location evidence="2">Cytosol</location>
    </subcellularLocation>
</comment>
<dbReference type="GO" id="GO:0005886">
    <property type="term" value="C:plasma membrane"/>
    <property type="evidence" value="ECO:0007669"/>
    <property type="project" value="UniProtKB-SubCell"/>
</dbReference>
<accession>A0A8C4X1D3</accession>
<keyword evidence="3" id="KW-1003">Cell membrane</keyword>
<name>A0A8C4X1D3_EPTBU</name>
<reference evidence="7" key="1">
    <citation type="submission" date="2025-08" db="UniProtKB">
        <authorList>
            <consortium name="Ensembl"/>
        </authorList>
    </citation>
    <scope>IDENTIFICATION</scope>
</reference>
<evidence type="ECO:0000256" key="3">
    <source>
        <dbReference type="ARBA" id="ARBA00022475"/>
    </source>
</evidence>
<dbReference type="Proteomes" id="UP000694388">
    <property type="component" value="Unplaced"/>
</dbReference>
<sequence length="365" mass="41272">MNALSECDIPCYAKTINGNTLIINALHEVLGERANELLEPMCHQLAQFCCAEQQELCLFTFQFLPELIWKHLSGVARQDKPSQSCVEGLLLEMYNLDVRDPDGDMMSSFVVPSLLQPSIYHEPCAFGSFGFTDYVIQQSKVKKLVYRQAIHHHEWITAQNRFQVLTFLLQYYNMHITSMRQSSICSFCKVFSSYNGEWDIGKRALEDILYRAKFDLLFEPLLLGRAIRNALLWDAPHCLRKGSVCVSLDLNTTPRRASQTVVTSASIRGHRWKKEGLFGDDEIVFEDCTKPTTPQAECDFTSGLGMMESLTVSSSHAMNNSQLEFSSAQPLFDTPIDMTSELQHSHPKAVELALKSLLPSPTDLT</sequence>
<proteinExistence type="inferred from homology"/>
<evidence type="ECO:0000256" key="1">
    <source>
        <dbReference type="ARBA" id="ARBA00004236"/>
    </source>
</evidence>
<evidence type="ECO:0000256" key="5">
    <source>
        <dbReference type="ARBA" id="ARBA00023136"/>
    </source>
</evidence>
<dbReference type="GeneTree" id="ENSGT00390000011295"/>
<dbReference type="AlphaFoldDB" id="A0A8C4X1D3"/>
<organism evidence="7 8">
    <name type="scientific">Eptatretus burgeri</name>
    <name type="common">Inshore hagfish</name>
    <dbReference type="NCBI Taxonomy" id="7764"/>
    <lineage>
        <taxon>Eukaryota</taxon>
        <taxon>Metazoa</taxon>
        <taxon>Chordata</taxon>
        <taxon>Craniata</taxon>
        <taxon>Vertebrata</taxon>
        <taxon>Cyclostomata</taxon>
        <taxon>Myxini</taxon>
        <taxon>Myxiniformes</taxon>
        <taxon>Myxinidae</taxon>
        <taxon>Eptatretinae</taxon>
        <taxon>Eptatretus</taxon>
    </lineage>
</organism>
<protein>
    <submittedName>
        <fullName evidence="7">Family with sequence similarity 126 member A</fullName>
    </submittedName>
</protein>
<keyword evidence="8" id="KW-1185">Reference proteome</keyword>
<dbReference type="InterPro" id="IPR018619">
    <property type="entry name" value="Hyccin"/>
</dbReference>
<reference evidence="7" key="2">
    <citation type="submission" date="2025-09" db="UniProtKB">
        <authorList>
            <consortium name="Ensembl"/>
        </authorList>
    </citation>
    <scope>IDENTIFICATION</scope>
</reference>
<evidence type="ECO:0000313" key="8">
    <source>
        <dbReference type="Proteomes" id="UP000694388"/>
    </source>
</evidence>